<comment type="similarity">
    <text evidence="1">Belongs to the HicA mRNA interferase family.</text>
</comment>
<reference evidence="8" key="1">
    <citation type="journal article" date="2005" name="Environ. Microbiol.">
        <title>Genetic and functional properties of uncultivated thermophilic crenarchaeotes from a subsurface gold mine as revealed by analysis of genome fragments.</title>
        <authorList>
            <person name="Nunoura T."/>
            <person name="Hirayama H."/>
            <person name="Takami H."/>
            <person name="Oida H."/>
            <person name="Nishi S."/>
            <person name="Shimamura S."/>
            <person name="Suzuki Y."/>
            <person name="Inagaki F."/>
            <person name="Takai K."/>
            <person name="Nealson K.H."/>
            <person name="Horikoshi K."/>
        </authorList>
    </citation>
    <scope>NUCLEOTIDE SEQUENCE</scope>
</reference>
<dbReference type="Pfam" id="PF07927">
    <property type="entry name" value="HicA_toxin"/>
    <property type="match status" value="1"/>
</dbReference>
<dbReference type="InterPro" id="IPR038570">
    <property type="entry name" value="HicA_sf"/>
</dbReference>
<evidence type="ECO:0000256" key="4">
    <source>
        <dbReference type="ARBA" id="ARBA00022759"/>
    </source>
</evidence>
<evidence type="ECO:0000256" key="6">
    <source>
        <dbReference type="ARBA" id="ARBA00022884"/>
    </source>
</evidence>
<proteinExistence type="inferred from homology"/>
<evidence type="ECO:0000256" key="1">
    <source>
        <dbReference type="ARBA" id="ARBA00006620"/>
    </source>
</evidence>
<evidence type="ECO:0008006" key="9">
    <source>
        <dbReference type="Google" id="ProtNLM"/>
    </source>
</evidence>
<keyword evidence="4" id="KW-0255">Endonuclease</keyword>
<name>H5SSQ4_ACEAU</name>
<evidence type="ECO:0000256" key="3">
    <source>
        <dbReference type="ARBA" id="ARBA00022722"/>
    </source>
</evidence>
<accession>H5SSQ4</accession>
<gene>
    <name evidence="8" type="ORF">HGMM_OP3C345</name>
</gene>
<dbReference type="SUPFAM" id="SSF54786">
    <property type="entry name" value="YcfA/nrd intein domain"/>
    <property type="match status" value="1"/>
</dbReference>
<keyword evidence="3" id="KW-0540">Nuclease</keyword>
<evidence type="ECO:0000256" key="2">
    <source>
        <dbReference type="ARBA" id="ARBA00022649"/>
    </source>
</evidence>
<dbReference type="Gene3D" id="3.30.920.30">
    <property type="entry name" value="Hypothetical protein"/>
    <property type="match status" value="1"/>
</dbReference>
<evidence type="ECO:0000256" key="7">
    <source>
        <dbReference type="ARBA" id="ARBA00023016"/>
    </source>
</evidence>
<keyword evidence="5" id="KW-0378">Hydrolase</keyword>
<dbReference type="InterPro" id="IPR012933">
    <property type="entry name" value="HicA_mRNA_interferase"/>
</dbReference>
<reference evidence="8" key="2">
    <citation type="journal article" date="2012" name="PLoS ONE">
        <title>A Deeply Branching Thermophilic Bacterium with an Ancient Acetyl-CoA Pathway Dominates a Subsurface Ecosystem.</title>
        <authorList>
            <person name="Takami H."/>
            <person name="Noguchi H."/>
            <person name="Takaki Y."/>
            <person name="Uchiyama I."/>
            <person name="Toyoda A."/>
            <person name="Nishi S."/>
            <person name="Chee G.-J."/>
            <person name="Arai W."/>
            <person name="Nunoura T."/>
            <person name="Itoh T."/>
            <person name="Hattori M."/>
            <person name="Takai K."/>
        </authorList>
    </citation>
    <scope>NUCLEOTIDE SEQUENCE</scope>
</reference>
<protein>
    <recommendedName>
        <fullName evidence="9">YcfA family protein</fullName>
    </recommendedName>
</protein>
<keyword evidence="7" id="KW-0346">Stress response</keyword>
<sequence length="42" mass="4801">MVHPQTGQIIPVPLHKGRDVSVGLIREIIRELGISREDWIKL</sequence>
<keyword evidence="6" id="KW-0694">RNA-binding</keyword>
<dbReference type="GO" id="GO:0004519">
    <property type="term" value="F:endonuclease activity"/>
    <property type="evidence" value="ECO:0007669"/>
    <property type="project" value="UniProtKB-KW"/>
</dbReference>
<dbReference type="GO" id="GO:0003729">
    <property type="term" value="F:mRNA binding"/>
    <property type="evidence" value="ECO:0007669"/>
    <property type="project" value="InterPro"/>
</dbReference>
<evidence type="ECO:0000313" key="8">
    <source>
        <dbReference type="EMBL" id="BAL59190.1"/>
    </source>
</evidence>
<dbReference type="AlphaFoldDB" id="H5SSQ4"/>
<dbReference type="GO" id="GO:0016787">
    <property type="term" value="F:hydrolase activity"/>
    <property type="evidence" value="ECO:0007669"/>
    <property type="project" value="UniProtKB-KW"/>
</dbReference>
<dbReference type="EMBL" id="AP011802">
    <property type="protein sequence ID" value="BAL59190.1"/>
    <property type="molecule type" value="Genomic_DNA"/>
</dbReference>
<evidence type="ECO:0000256" key="5">
    <source>
        <dbReference type="ARBA" id="ARBA00022801"/>
    </source>
</evidence>
<keyword evidence="2" id="KW-1277">Toxin-antitoxin system</keyword>
<organism evidence="8">
    <name type="scientific">Acetithermum autotrophicum</name>
    <dbReference type="NCBI Taxonomy" id="1446466"/>
    <lineage>
        <taxon>Bacteria</taxon>
        <taxon>Candidatus Bipolaricaulota</taxon>
        <taxon>Candidatus Acetithermum</taxon>
    </lineage>
</organism>